<dbReference type="AlphaFoldDB" id="A0A6N9V545"/>
<dbReference type="InterPro" id="IPR015421">
    <property type="entry name" value="PyrdxlP-dep_Trfase_major"/>
</dbReference>
<gene>
    <name evidence="2" type="ORF">G3I39_03820</name>
</gene>
<keyword evidence="2" id="KW-0032">Aminotransferase</keyword>
<dbReference type="InterPro" id="IPR004839">
    <property type="entry name" value="Aminotransferase_I/II_large"/>
</dbReference>
<dbReference type="EMBL" id="JAAGME010000193">
    <property type="protein sequence ID" value="NEB66199.1"/>
    <property type="molecule type" value="Genomic_DNA"/>
</dbReference>
<comment type="caution">
    <text evidence="2">The sequence shown here is derived from an EMBL/GenBank/DDBJ whole genome shotgun (WGS) entry which is preliminary data.</text>
</comment>
<dbReference type="Gene3D" id="3.90.1150.10">
    <property type="entry name" value="Aspartate Aminotransferase, domain 1"/>
    <property type="match status" value="1"/>
</dbReference>
<keyword evidence="2" id="KW-0808">Transferase</keyword>
<dbReference type="InterPro" id="IPR015422">
    <property type="entry name" value="PyrdxlP-dep_Trfase_small"/>
</dbReference>
<dbReference type="Proteomes" id="UP000471648">
    <property type="component" value="Unassembled WGS sequence"/>
</dbReference>
<evidence type="ECO:0000313" key="3">
    <source>
        <dbReference type="Proteomes" id="UP000471648"/>
    </source>
</evidence>
<dbReference type="InterPro" id="IPR015424">
    <property type="entry name" value="PyrdxlP-dep_Trfase"/>
</dbReference>
<evidence type="ECO:0000259" key="1">
    <source>
        <dbReference type="Pfam" id="PF00155"/>
    </source>
</evidence>
<dbReference type="GO" id="GO:0030170">
    <property type="term" value="F:pyridoxal phosphate binding"/>
    <property type="evidence" value="ECO:0007669"/>
    <property type="project" value="InterPro"/>
</dbReference>
<dbReference type="Gene3D" id="3.40.640.10">
    <property type="entry name" value="Type I PLP-dependent aspartate aminotransferase-like (Major domain)"/>
    <property type="match status" value="1"/>
</dbReference>
<dbReference type="Pfam" id="PF00155">
    <property type="entry name" value="Aminotran_1_2"/>
    <property type="match status" value="1"/>
</dbReference>
<dbReference type="GO" id="GO:0008483">
    <property type="term" value="F:transaminase activity"/>
    <property type="evidence" value="ECO:0007669"/>
    <property type="project" value="UniProtKB-KW"/>
</dbReference>
<dbReference type="SUPFAM" id="SSF53383">
    <property type="entry name" value="PLP-dependent transferases"/>
    <property type="match status" value="1"/>
</dbReference>
<name>A0A6N9V545_STRMI</name>
<accession>A0A6N9V545</accession>
<organism evidence="2 3">
    <name type="scientific">Streptomyces microflavus</name>
    <name type="common">Streptomyces lipmanii</name>
    <dbReference type="NCBI Taxonomy" id="1919"/>
    <lineage>
        <taxon>Bacteria</taxon>
        <taxon>Bacillati</taxon>
        <taxon>Actinomycetota</taxon>
        <taxon>Actinomycetes</taxon>
        <taxon>Kitasatosporales</taxon>
        <taxon>Streptomycetaceae</taxon>
        <taxon>Streptomyces</taxon>
    </lineage>
</organism>
<protein>
    <submittedName>
        <fullName evidence="2">Aminotransferase class I/II-fold pyridoxal phosphate-dependent enzyme</fullName>
    </submittedName>
</protein>
<feature type="domain" description="Aminotransferase class I/classII large" evidence="1">
    <location>
        <begin position="2"/>
        <end position="89"/>
    </location>
</feature>
<reference evidence="2 3" key="1">
    <citation type="submission" date="2020-01" db="EMBL/GenBank/DDBJ databases">
        <title>Insect and environment-associated Actinomycetes.</title>
        <authorList>
            <person name="Currrie C."/>
            <person name="Chevrette M."/>
            <person name="Carlson C."/>
            <person name="Stubbendieck R."/>
            <person name="Wendt-Pienkowski E."/>
        </authorList>
    </citation>
    <scope>NUCLEOTIDE SEQUENCE [LARGE SCALE GENOMIC DNA]</scope>
    <source>
        <strain evidence="2 3">SID14438</strain>
    </source>
</reference>
<evidence type="ECO:0000313" key="2">
    <source>
        <dbReference type="EMBL" id="NEB66199.1"/>
    </source>
</evidence>
<sequence length="143" mass="15342">MLVAVVAERDAYLLVGEEYAIGLSRPPVCRAPRPRARTGVISVSGLSRTYGLPGLRTGWVYGAPQVAEACAERTFLTSIASSVLCEALACPAPDRHEDYVRAYHRLCTPGSGLVGRWAACHPDAVRVVPPQGTPLRLDTTANR</sequence>
<proteinExistence type="predicted"/>